<reference evidence="1 2" key="1">
    <citation type="submission" date="2018-12" db="EMBL/GenBank/DDBJ databases">
        <authorList>
            <person name="Li S."/>
            <person name="Yang R."/>
            <person name="Chen G."/>
            <person name="Zou L."/>
            <person name="Zhang C."/>
            <person name="Chen Y."/>
            <person name="Liu Z."/>
            <person name="Li Y."/>
            <person name="Yan Y."/>
            <person name="Huang M."/>
            <person name="Chen T."/>
        </authorList>
    </citation>
    <scope>NUCLEOTIDE SEQUENCE [LARGE SCALE GENOMIC DNA]</scope>
    <source>
        <strain evidence="1 2">1257</strain>
    </source>
</reference>
<dbReference type="Proteomes" id="UP000268230">
    <property type="component" value="Chromosome"/>
</dbReference>
<dbReference type="KEGG" id="pory:EJA05_02880"/>
<dbReference type="AlphaFoldDB" id="A0A3Q8TYS2"/>
<gene>
    <name evidence="1" type="ORF">EJA05_02880</name>
</gene>
<dbReference type="OrthoDB" id="6970723at2"/>
<organism evidence="1 2">
    <name type="scientific">Pseudomonas entomophila</name>
    <dbReference type="NCBI Taxonomy" id="312306"/>
    <lineage>
        <taxon>Bacteria</taxon>
        <taxon>Pseudomonadati</taxon>
        <taxon>Pseudomonadota</taxon>
        <taxon>Gammaproteobacteria</taxon>
        <taxon>Pseudomonadales</taxon>
        <taxon>Pseudomonadaceae</taxon>
        <taxon>Pseudomonas</taxon>
    </lineage>
</organism>
<evidence type="ECO:0000313" key="2">
    <source>
        <dbReference type="Proteomes" id="UP000268230"/>
    </source>
</evidence>
<accession>A0A3Q8TYS2</accession>
<protein>
    <submittedName>
        <fullName evidence="1">Uncharacterized protein</fullName>
    </submittedName>
</protein>
<sequence length="107" mass="12167">MSYEYRLVFDDPAALQRVIERIRTCKAHVGEGEGVVCLKDQKQSTLAAYDVRLTRLGSLSAWLEVSFRSLELYELFSTSLAGANVRCFEDGDLDDEVTLREAFRIKN</sequence>
<dbReference type="EMBL" id="CP034338">
    <property type="protein sequence ID" value="AZL66744.1"/>
    <property type="molecule type" value="Genomic_DNA"/>
</dbReference>
<proteinExistence type="predicted"/>
<name>A0A3Q8TYS2_9PSED</name>
<evidence type="ECO:0000313" key="1">
    <source>
        <dbReference type="EMBL" id="AZL66744.1"/>
    </source>
</evidence>